<organism evidence="1 2">
    <name type="scientific">Hafnia alvei</name>
    <dbReference type="NCBI Taxonomy" id="569"/>
    <lineage>
        <taxon>Bacteria</taxon>
        <taxon>Pseudomonadati</taxon>
        <taxon>Pseudomonadota</taxon>
        <taxon>Gammaproteobacteria</taxon>
        <taxon>Enterobacterales</taxon>
        <taxon>Hafniaceae</taxon>
        <taxon>Hafnia</taxon>
    </lineage>
</organism>
<dbReference type="EMBL" id="UGHP01000001">
    <property type="protein sequence ID" value="STQ78417.1"/>
    <property type="molecule type" value="Genomic_DNA"/>
</dbReference>
<sequence>MKRNRDDFNKRTRNDLALRASYLCSLCKCSTVGPSDEREDAVAMIGVAAHICAAAPGPGARRYDPNMSSEERSHINNGIWLCVSCSVLIDRDEKRFTVEKLHRIKSEHESSQRIGTLEDSGENEIVAIGPDIIALGYIIRSAPEGLRIRLSHFVSGSVRDLWALQQNFSKWSPERRYVLCNELGFGGLLNEPPVIERVNNSYEIQLALQKQVMRQDARAEISTMCHNTLKRISGIEAFTQIFENVLSMAQGTWFTDLSLGSDMSDLYWRYRGSPWFKTLAMMEMIRLSSIPRVNKNQQTPTTPFLVVNRVNNVEIPSFELVDQKLEISVDFDLEGIGQWKHTLSVFISTPEQLTEGREKARKIHHELF</sequence>
<evidence type="ECO:0000313" key="2">
    <source>
        <dbReference type="Proteomes" id="UP000254821"/>
    </source>
</evidence>
<dbReference type="RefSeq" id="WP_043490512.1">
    <property type="nucleotide sequence ID" value="NZ_CALJTU010000040.1"/>
</dbReference>
<reference evidence="1 2" key="1">
    <citation type="submission" date="2018-06" db="EMBL/GenBank/DDBJ databases">
        <authorList>
            <consortium name="Pathogen Informatics"/>
            <person name="Doyle S."/>
        </authorList>
    </citation>
    <scope>NUCLEOTIDE SEQUENCE [LARGE SCALE GENOMIC DNA]</scope>
    <source>
        <strain evidence="1 2">NCTC8105</strain>
    </source>
</reference>
<protein>
    <recommendedName>
        <fullName evidence="3">HNH endonuclease</fullName>
    </recommendedName>
</protein>
<dbReference type="AlphaFoldDB" id="A0A377PDL8"/>
<name>A0A377PDL8_HAFAL</name>
<dbReference type="Proteomes" id="UP000254821">
    <property type="component" value="Unassembled WGS sequence"/>
</dbReference>
<proteinExistence type="predicted"/>
<gene>
    <name evidence="1" type="ORF">NCTC8105_00438</name>
</gene>
<evidence type="ECO:0000313" key="1">
    <source>
        <dbReference type="EMBL" id="STQ78417.1"/>
    </source>
</evidence>
<accession>A0A377PDL8</accession>
<evidence type="ECO:0008006" key="3">
    <source>
        <dbReference type="Google" id="ProtNLM"/>
    </source>
</evidence>